<proteinExistence type="predicted"/>
<dbReference type="EMBL" id="JACVVK020000012">
    <property type="protein sequence ID" value="KAK7505048.1"/>
    <property type="molecule type" value="Genomic_DNA"/>
</dbReference>
<gene>
    <name evidence="2" type="ORF">BaRGS_00003618</name>
</gene>
<feature type="compositionally biased region" description="Polar residues" evidence="1">
    <location>
        <begin position="69"/>
        <end position="81"/>
    </location>
</feature>
<accession>A0ABD0M0Y0</accession>
<evidence type="ECO:0000256" key="1">
    <source>
        <dbReference type="SAM" id="MobiDB-lite"/>
    </source>
</evidence>
<feature type="region of interest" description="Disordered" evidence="1">
    <location>
        <begin position="32"/>
        <end position="93"/>
    </location>
</feature>
<name>A0ABD0M0Y0_9CAEN</name>
<keyword evidence="3" id="KW-1185">Reference proteome</keyword>
<evidence type="ECO:0000313" key="2">
    <source>
        <dbReference type="EMBL" id="KAK7505048.1"/>
    </source>
</evidence>
<sequence length="154" mass="17715">MRSRSWYDRRPCAYTSFDFTLDWTSSGHQTVTNGQGHLPAVIPSPDQRWQRSTKSPAADRFGDRLQEEGGTQTQSNASVATPQPPVLPTWHQPTHNVLPQYPAQNTQHYVPQHYNPVMQPYSQYHPAAPAYHPFPQPWGHMEHVMQFQSPARVW</sequence>
<reference evidence="2 3" key="1">
    <citation type="journal article" date="2023" name="Sci. Data">
        <title>Genome assembly of the Korean intertidal mud-creeper Batillaria attramentaria.</title>
        <authorList>
            <person name="Patra A.K."/>
            <person name="Ho P.T."/>
            <person name="Jun S."/>
            <person name="Lee S.J."/>
            <person name="Kim Y."/>
            <person name="Won Y.J."/>
        </authorList>
    </citation>
    <scope>NUCLEOTIDE SEQUENCE [LARGE SCALE GENOMIC DNA]</scope>
    <source>
        <strain evidence="2">Wonlab-2016</strain>
    </source>
</reference>
<dbReference type="AlphaFoldDB" id="A0ABD0M0Y0"/>
<evidence type="ECO:0000313" key="3">
    <source>
        <dbReference type="Proteomes" id="UP001519460"/>
    </source>
</evidence>
<protein>
    <submittedName>
        <fullName evidence="2">Uncharacterized protein</fullName>
    </submittedName>
</protein>
<dbReference type="Proteomes" id="UP001519460">
    <property type="component" value="Unassembled WGS sequence"/>
</dbReference>
<comment type="caution">
    <text evidence="2">The sequence shown here is derived from an EMBL/GenBank/DDBJ whole genome shotgun (WGS) entry which is preliminary data.</text>
</comment>
<organism evidence="2 3">
    <name type="scientific">Batillaria attramentaria</name>
    <dbReference type="NCBI Taxonomy" id="370345"/>
    <lineage>
        <taxon>Eukaryota</taxon>
        <taxon>Metazoa</taxon>
        <taxon>Spiralia</taxon>
        <taxon>Lophotrochozoa</taxon>
        <taxon>Mollusca</taxon>
        <taxon>Gastropoda</taxon>
        <taxon>Caenogastropoda</taxon>
        <taxon>Sorbeoconcha</taxon>
        <taxon>Cerithioidea</taxon>
        <taxon>Batillariidae</taxon>
        <taxon>Batillaria</taxon>
    </lineage>
</organism>